<dbReference type="GO" id="GO:0005484">
    <property type="term" value="F:SNAP receptor activity"/>
    <property type="evidence" value="ECO:0007669"/>
    <property type="project" value="InterPro"/>
</dbReference>
<dbReference type="PROSITE" id="PS50192">
    <property type="entry name" value="T_SNARE"/>
    <property type="match status" value="1"/>
</dbReference>
<keyword evidence="4" id="KW-0653">Protein transport</keyword>
<evidence type="ECO:0000256" key="2">
    <source>
        <dbReference type="ARBA" id="ARBA00009480"/>
    </source>
</evidence>
<protein>
    <recommendedName>
        <fullName evidence="8">t-SNARE coiled-coil homology domain-containing protein</fullName>
    </recommendedName>
</protein>
<comment type="similarity">
    <text evidence="2">Belongs to the SNAP-25 family.</text>
</comment>
<dbReference type="SMART" id="SM00397">
    <property type="entry name" value="t_SNARE"/>
    <property type="match status" value="2"/>
</dbReference>
<accession>A0A8T2VBA7</accession>
<dbReference type="EMBL" id="CM035407">
    <property type="protein sequence ID" value="KAH7443254.1"/>
    <property type="molecule type" value="Genomic_DNA"/>
</dbReference>
<comment type="subcellular location">
    <subcellularLocation>
        <location evidence="1">Membrane</location>
    </subcellularLocation>
</comment>
<dbReference type="InterPro" id="IPR044766">
    <property type="entry name" value="NPSN/SNAP25-like_N_SNARE"/>
</dbReference>
<dbReference type="OrthoDB" id="19261at2759"/>
<evidence type="ECO:0000256" key="5">
    <source>
        <dbReference type="ARBA" id="ARBA00023136"/>
    </source>
</evidence>
<dbReference type="OMA" id="KGANYRA"/>
<evidence type="ECO:0000313" key="10">
    <source>
        <dbReference type="Proteomes" id="UP000825935"/>
    </source>
</evidence>
<dbReference type="GO" id="GO:0005886">
    <property type="term" value="C:plasma membrane"/>
    <property type="evidence" value="ECO:0007669"/>
    <property type="project" value="TreeGrafter"/>
</dbReference>
<dbReference type="Proteomes" id="UP000825935">
    <property type="component" value="Chromosome 2"/>
</dbReference>
<organism evidence="9 10">
    <name type="scientific">Ceratopteris richardii</name>
    <name type="common">Triangle waterfern</name>
    <dbReference type="NCBI Taxonomy" id="49495"/>
    <lineage>
        <taxon>Eukaryota</taxon>
        <taxon>Viridiplantae</taxon>
        <taxon>Streptophyta</taxon>
        <taxon>Embryophyta</taxon>
        <taxon>Tracheophyta</taxon>
        <taxon>Polypodiopsida</taxon>
        <taxon>Polypodiidae</taxon>
        <taxon>Polypodiales</taxon>
        <taxon>Pteridineae</taxon>
        <taxon>Pteridaceae</taxon>
        <taxon>Parkerioideae</taxon>
        <taxon>Ceratopteris</taxon>
    </lineage>
</organism>
<dbReference type="InterPro" id="IPR000727">
    <property type="entry name" value="T_SNARE_dom"/>
</dbReference>
<feature type="compositionally biased region" description="Polar residues" evidence="7">
    <location>
        <begin position="158"/>
        <end position="178"/>
    </location>
</feature>
<dbReference type="CDD" id="cd15841">
    <property type="entry name" value="SNARE_Qc"/>
    <property type="match status" value="1"/>
</dbReference>
<feature type="coiled-coil region" evidence="6">
    <location>
        <begin position="389"/>
        <end position="416"/>
    </location>
</feature>
<feature type="compositionally biased region" description="Polar residues" evidence="7">
    <location>
        <begin position="333"/>
        <end position="351"/>
    </location>
</feature>
<reference evidence="9" key="1">
    <citation type="submission" date="2021-08" db="EMBL/GenBank/DDBJ databases">
        <title>WGS assembly of Ceratopteris richardii.</title>
        <authorList>
            <person name="Marchant D.B."/>
            <person name="Chen G."/>
            <person name="Jenkins J."/>
            <person name="Shu S."/>
            <person name="Leebens-Mack J."/>
            <person name="Grimwood J."/>
            <person name="Schmutz J."/>
            <person name="Soltis P."/>
            <person name="Soltis D."/>
            <person name="Chen Z.-H."/>
        </authorList>
    </citation>
    <scope>NUCLEOTIDE SEQUENCE</scope>
    <source>
        <strain evidence="9">Whitten #5841</strain>
        <tissue evidence="9">Leaf</tissue>
    </source>
</reference>
<dbReference type="PANTHER" id="PTHR19305:SF9">
    <property type="entry name" value="SYNAPTOSOMAL-ASSOCIATED PROTEIN 29"/>
    <property type="match status" value="1"/>
</dbReference>
<gene>
    <name evidence="9" type="ORF">KP509_02G027300</name>
</gene>
<evidence type="ECO:0000256" key="7">
    <source>
        <dbReference type="SAM" id="MobiDB-lite"/>
    </source>
</evidence>
<name>A0A8T2VBA7_CERRI</name>
<evidence type="ECO:0000313" key="9">
    <source>
        <dbReference type="EMBL" id="KAH7443254.1"/>
    </source>
</evidence>
<evidence type="ECO:0000256" key="4">
    <source>
        <dbReference type="ARBA" id="ARBA00022927"/>
    </source>
</evidence>
<keyword evidence="10" id="KW-1185">Reference proteome</keyword>
<dbReference type="SUPFAM" id="SSF58038">
    <property type="entry name" value="SNARE fusion complex"/>
    <property type="match status" value="2"/>
</dbReference>
<evidence type="ECO:0000256" key="1">
    <source>
        <dbReference type="ARBA" id="ARBA00004370"/>
    </source>
</evidence>
<evidence type="ECO:0000256" key="3">
    <source>
        <dbReference type="ARBA" id="ARBA00022448"/>
    </source>
</evidence>
<dbReference type="Gene3D" id="1.20.5.110">
    <property type="match status" value="2"/>
</dbReference>
<sequence length="423" mass="46633">MSPVRNPFDSSDDESGSPVKSSSKAAINPFDDDSNFQPRAAVSKPQKTSHRGASKAPNPFDDEEDGGGSFQSSLNSQSRTTQHKSFLDEEDYGGFSNSPPKTAQKKEPGRSHFKARFSASGDAAVRTAQKIKDAGSTQGSKIVDGSVAQMSKVKEHTSSAFKSGNTQANPRKSGNTQRDGLDDGMRNELFGGASAARPSRVRYDDSQFQKQDLEYKSMEELEGYALQKSEETTSTVQNCLRVAEEMKADATTTLLTLHEQGEQIRKIHESTLDIDQSLTRGEKLLGSLGGMFSKTWKPKKTRPISGPAFRKNDSFKRRGYHLEQRVALGLTRNNSKGRGNRVTPSSTNRQETVQDKLEFEKEKQDDALSALSDVLGELKIMSQDMGYEIQSQNVAVDDLDKDVDTLQERIKGANYRATRLLGR</sequence>
<feature type="region of interest" description="Disordered" evidence="7">
    <location>
        <begin position="1"/>
        <end position="204"/>
    </location>
</feature>
<dbReference type="GO" id="GO:0031201">
    <property type="term" value="C:SNARE complex"/>
    <property type="evidence" value="ECO:0007669"/>
    <property type="project" value="InterPro"/>
</dbReference>
<evidence type="ECO:0000256" key="6">
    <source>
        <dbReference type="SAM" id="Coils"/>
    </source>
</evidence>
<dbReference type="CDD" id="cd15861">
    <property type="entry name" value="SNARE_SNAP25N_23N_29N_SEC9N"/>
    <property type="match status" value="1"/>
</dbReference>
<dbReference type="GO" id="GO:0015031">
    <property type="term" value="P:protein transport"/>
    <property type="evidence" value="ECO:0007669"/>
    <property type="project" value="UniProtKB-KW"/>
</dbReference>
<dbReference type="PANTHER" id="PTHR19305">
    <property type="entry name" value="SYNAPTOSOMAL ASSOCIATED PROTEIN"/>
    <property type="match status" value="1"/>
</dbReference>
<proteinExistence type="inferred from homology"/>
<comment type="caution">
    <text evidence="9">The sequence shown here is derived from an EMBL/GenBank/DDBJ whole genome shotgun (WGS) entry which is preliminary data.</text>
</comment>
<keyword evidence="6" id="KW-0175">Coiled coil</keyword>
<keyword evidence="3" id="KW-0813">Transport</keyword>
<dbReference type="AlphaFoldDB" id="A0A8T2VBA7"/>
<evidence type="ECO:0000259" key="8">
    <source>
        <dbReference type="PROSITE" id="PS50192"/>
    </source>
</evidence>
<feature type="compositionally biased region" description="Polar residues" evidence="7">
    <location>
        <begin position="70"/>
        <end position="84"/>
    </location>
</feature>
<feature type="region of interest" description="Disordered" evidence="7">
    <location>
        <begin position="333"/>
        <end position="352"/>
    </location>
</feature>
<keyword evidence="5" id="KW-0472">Membrane</keyword>
<feature type="domain" description="T-SNARE coiled-coil homology" evidence="8">
    <location>
        <begin position="358"/>
        <end position="420"/>
    </location>
</feature>